<evidence type="ECO:0000313" key="4">
    <source>
        <dbReference type="EMBL" id="CAG8615933.1"/>
    </source>
</evidence>
<dbReference type="PANTHER" id="PTHR46093:SF18">
    <property type="entry name" value="FIBRONECTIN TYPE-III DOMAIN-CONTAINING PROTEIN"/>
    <property type="match status" value="1"/>
</dbReference>
<evidence type="ECO:0000313" key="5">
    <source>
        <dbReference type="Proteomes" id="UP000789759"/>
    </source>
</evidence>
<sequence length="375" mass="41629">MLYFSFNAFIFLLNCIFTYAAFIPSGRLSHSSILNDRKLYFSGGMKFVNGTYNAYTNEFFYLDVSKPFTITDNISIPWVDLTYTGGPQKLDATACIGGKNNDMVFIFGDYPNNQPFVSQFDTSKQQWIDIASVGSVPTNRYSISCAGFNNGSIAIFSGYNITNDLWIFNTLRLTWSLSNATNAPLSRYSYQAITLPDDNILYIGGFSNITNSYMPMNNNTSGSTPPSRNSFSAILTPDGRIVIFGGHNSNTTFGDLWILDTTIYQWSVGSILNPIVDLTLREHTATLVNNYMFVGFGIFSNSSVSSKIFMLDVSQKDSYKWVTKFVPNSTDQATTIIPSPQNIGLVIGVTICGIILLAVFIAAMILLLKFVDYVQ</sequence>
<dbReference type="Pfam" id="PF24681">
    <property type="entry name" value="Kelch_KLHDC2_KLHL20_DRC7"/>
    <property type="match status" value="2"/>
</dbReference>
<dbReference type="InterPro" id="IPR015915">
    <property type="entry name" value="Kelch-typ_b-propeller"/>
</dbReference>
<feature type="transmembrane region" description="Helical" evidence="3">
    <location>
        <begin position="6"/>
        <end position="23"/>
    </location>
</feature>
<feature type="transmembrane region" description="Helical" evidence="3">
    <location>
        <begin position="343"/>
        <end position="368"/>
    </location>
</feature>
<keyword evidence="3" id="KW-1133">Transmembrane helix</keyword>
<name>A0A9N9CVG6_9GLOM</name>
<keyword evidence="3" id="KW-0812">Transmembrane</keyword>
<dbReference type="OrthoDB" id="432528at2759"/>
<keyword evidence="1" id="KW-0880">Kelch repeat</keyword>
<dbReference type="SUPFAM" id="SSF117281">
    <property type="entry name" value="Kelch motif"/>
    <property type="match status" value="1"/>
</dbReference>
<comment type="caution">
    <text evidence="4">The sequence shown here is derived from an EMBL/GenBank/DDBJ whole genome shotgun (WGS) entry which is preliminary data.</text>
</comment>
<dbReference type="AlphaFoldDB" id="A0A9N9CVG6"/>
<accession>A0A9N9CVG6</accession>
<dbReference type="Proteomes" id="UP000789759">
    <property type="component" value="Unassembled WGS sequence"/>
</dbReference>
<keyword evidence="3" id="KW-0472">Membrane</keyword>
<reference evidence="4" key="1">
    <citation type="submission" date="2021-06" db="EMBL/GenBank/DDBJ databases">
        <authorList>
            <person name="Kallberg Y."/>
            <person name="Tangrot J."/>
            <person name="Rosling A."/>
        </authorList>
    </citation>
    <scope>NUCLEOTIDE SEQUENCE</scope>
    <source>
        <strain evidence="4">FL966</strain>
    </source>
</reference>
<keyword evidence="2" id="KW-0677">Repeat</keyword>
<protein>
    <submittedName>
        <fullName evidence="4">17055_t:CDS:1</fullName>
    </submittedName>
</protein>
<organism evidence="4 5">
    <name type="scientific">Cetraspora pellucida</name>
    <dbReference type="NCBI Taxonomy" id="1433469"/>
    <lineage>
        <taxon>Eukaryota</taxon>
        <taxon>Fungi</taxon>
        <taxon>Fungi incertae sedis</taxon>
        <taxon>Mucoromycota</taxon>
        <taxon>Glomeromycotina</taxon>
        <taxon>Glomeromycetes</taxon>
        <taxon>Diversisporales</taxon>
        <taxon>Gigasporaceae</taxon>
        <taxon>Cetraspora</taxon>
    </lineage>
</organism>
<proteinExistence type="predicted"/>
<evidence type="ECO:0000256" key="2">
    <source>
        <dbReference type="ARBA" id="ARBA00022737"/>
    </source>
</evidence>
<keyword evidence="5" id="KW-1185">Reference proteome</keyword>
<dbReference type="Gene3D" id="2.120.10.80">
    <property type="entry name" value="Kelch-type beta propeller"/>
    <property type="match status" value="2"/>
</dbReference>
<evidence type="ECO:0000256" key="3">
    <source>
        <dbReference type="SAM" id="Phobius"/>
    </source>
</evidence>
<dbReference type="EMBL" id="CAJVQA010005233">
    <property type="protein sequence ID" value="CAG8615933.1"/>
    <property type="molecule type" value="Genomic_DNA"/>
</dbReference>
<evidence type="ECO:0000256" key="1">
    <source>
        <dbReference type="ARBA" id="ARBA00022441"/>
    </source>
</evidence>
<gene>
    <name evidence="4" type="ORF">CPELLU_LOCUS7682</name>
</gene>
<dbReference type="PANTHER" id="PTHR46093">
    <property type="entry name" value="ACYL-COA-BINDING DOMAIN-CONTAINING PROTEIN 5"/>
    <property type="match status" value="1"/>
</dbReference>